<dbReference type="PANTHER" id="PTHR13383">
    <property type="entry name" value="RIBONUCLEASE H2 SUBUNIT B"/>
    <property type="match status" value="1"/>
</dbReference>
<protein>
    <recommendedName>
        <fullName evidence="2">Ribonuclease H2 subunit B</fullName>
    </recommendedName>
    <alternativeName>
        <fullName evidence="5">Ribonuclease HI subunit B</fullName>
    </alternativeName>
</protein>
<feature type="region of interest" description="Disordered" evidence="6">
    <location>
        <begin position="307"/>
        <end position="326"/>
    </location>
</feature>
<dbReference type="Pfam" id="PF17745">
    <property type="entry name" value="Ydr279_N"/>
    <property type="match status" value="1"/>
</dbReference>
<evidence type="ECO:0000259" key="8">
    <source>
        <dbReference type="Pfam" id="PF17745"/>
    </source>
</evidence>
<dbReference type="KEGG" id="vpo:Kpol_1051p11"/>
<dbReference type="FunCoup" id="A7TMX5">
    <property type="interactions" value="100"/>
</dbReference>
<reference evidence="9 10" key="1">
    <citation type="journal article" date="2007" name="Proc. Natl. Acad. Sci. U.S.A.">
        <title>Independent sorting-out of thousands of duplicated gene pairs in two yeast species descended from a whole-genome duplication.</title>
        <authorList>
            <person name="Scannell D.R."/>
            <person name="Frank A.C."/>
            <person name="Conant G.C."/>
            <person name="Byrne K.P."/>
            <person name="Woolfit M."/>
            <person name="Wolfe K.H."/>
        </authorList>
    </citation>
    <scope>NUCLEOTIDE SEQUENCE [LARGE SCALE GENOMIC DNA]</scope>
    <source>
        <strain evidence="10">ATCC 22028 / DSM 70294 / BCRC 21397 / CBS 2163 / NBRC 10782 / NRRL Y-8283 / UCD 57-17</strain>
    </source>
</reference>
<dbReference type="InParanoid" id="A7TMX5"/>
<dbReference type="InterPro" id="IPR041195">
    <property type="entry name" value="Rnh202_N"/>
</dbReference>
<evidence type="ECO:0000256" key="1">
    <source>
        <dbReference type="ARBA" id="ARBA00004123"/>
    </source>
</evidence>
<dbReference type="RefSeq" id="XP_001644221.1">
    <property type="nucleotide sequence ID" value="XM_001644171.1"/>
</dbReference>
<name>A7TMX5_VANPO</name>
<dbReference type="GO" id="GO:0032299">
    <property type="term" value="C:ribonuclease H2 complex"/>
    <property type="evidence" value="ECO:0007669"/>
    <property type="project" value="EnsemblFungi"/>
</dbReference>
<dbReference type="InterPro" id="IPR040456">
    <property type="entry name" value="RNase_H2_suB"/>
</dbReference>
<keyword evidence="10" id="KW-1185">Reference proteome</keyword>
<evidence type="ECO:0000256" key="5">
    <source>
        <dbReference type="ARBA" id="ARBA00033464"/>
    </source>
</evidence>
<sequence length="346" mass="39035">MTVHGENKDIIIIPSEVVALGEQLKVFTLPSPSNNSSKGRVELFQVSNNLVYQIKNHSFSKGSKINNNDDMANDVYHYTRDNETLKSVILTNEQDRSEAYLRENGSFKFALKYDIVYNLIGFYYSESITESEKEYSNQVSSQSGKEQGKNDRFLTLRDYHDLLVDSNDSQWANISLEVLKIALEKISNTVEEAEDIYYKIDDNKILEFLAKIVSKIASNLPKSIPPLLPNSAPEDIQNSMKIVLATNILISLVPKKAYLELIKFKGTDNTISIDTEVKKFNDYLESNELSIEEKKLLMQAAISVGMNNDSSSDGKDKNKTIKKPIVPKKPRVAVGRGAIDGFFKKK</sequence>
<dbReference type="HOGENOM" id="CLU_802143_0_0_1"/>
<evidence type="ECO:0000256" key="3">
    <source>
        <dbReference type="ARBA" id="ARBA00023242"/>
    </source>
</evidence>
<evidence type="ECO:0000259" key="7">
    <source>
        <dbReference type="Pfam" id="PF09468"/>
    </source>
</evidence>
<keyword evidence="3" id="KW-0539">Nucleus</keyword>
<organism evidence="10">
    <name type="scientific">Vanderwaltozyma polyspora (strain ATCC 22028 / DSM 70294 / BCRC 21397 / CBS 2163 / NBRC 10782 / NRRL Y-8283 / UCD 57-17)</name>
    <name type="common">Kluyveromyces polysporus</name>
    <dbReference type="NCBI Taxonomy" id="436907"/>
    <lineage>
        <taxon>Eukaryota</taxon>
        <taxon>Fungi</taxon>
        <taxon>Dikarya</taxon>
        <taxon>Ascomycota</taxon>
        <taxon>Saccharomycotina</taxon>
        <taxon>Saccharomycetes</taxon>
        <taxon>Saccharomycetales</taxon>
        <taxon>Saccharomycetaceae</taxon>
        <taxon>Vanderwaltozyma</taxon>
    </lineage>
</organism>
<dbReference type="OrthoDB" id="29098at2759"/>
<comment type="function">
    <text evidence="4">Non catalytic subunit of RNase H2, an endonuclease that specifically degrades the RNA of RNA:DNA hybrids. Participates in DNA replication, possibly by mediating the removal of lagging-strand Okazaki fragment RNA primers during DNA replication. Mediates the excision of single ribonucleotides from DNA:RNA duplexes.</text>
</comment>
<evidence type="ECO:0000256" key="2">
    <source>
        <dbReference type="ARBA" id="ARBA00019062"/>
    </source>
</evidence>
<dbReference type="Gene3D" id="1.10.20.120">
    <property type="match status" value="1"/>
</dbReference>
<feature type="domain" description="Rnh202 triple barrel" evidence="8">
    <location>
        <begin position="20"/>
        <end position="114"/>
    </location>
</feature>
<proteinExistence type="predicted"/>
<dbReference type="GO" id="GO:0005654">
    <property type="term" value="C:nucleoplasm"/>
    <property type="evidence" value="ECO:0007669"/>
    <property type="project" value="TreeGrafter"/>
</dbReference>
<dbReference type="InterPro" id="IPR019024">
    <property type="entry name" value="RNase_H2_suB_wHTH"/>
</dbReference>
<dbReference type="PANTHER" id="PTHR13383:SF11">
    <property type="entry name" value="RIBONUCLEASE H2 SUBUNIT B"/>
    <property type="match status" value="1"/>
</dbReference>
<evidence type="ECO:0000313" key="10">
    <source>
        <dbReference type="Proteomes" id="UP000000267"/>
    </source>
</evidence>
<evidence type="ECO:0000256" key="6">
    <source>
        <dbReference type="SAM" id="MobiDB-lite"/>
    </source>
</evidence>
<dbReference type="CDD" id="cd09270">
    <property type="entry name" value="RNase_H2-B"/>
    <property type="match status" value="1"/>
</dbReference>
<evidence type="ECO:0000256" key="4">
    <source>
        <dbReference type="ARBA" id="ARBA00024778"/>
    </source>
</evidence>
<evidence type="ECO:0000313" key="9">
    <source>
        <dbReference type="EMBL" id="EDO16363.1"/>
    </source>
</evidence>
<dbReference type="eggNOG" id="ENOG502RB2X">
    <property type="taxonomic scope" value="Eukaryota"/>
</dbReference>
<dbReference type="AlphaFoldDB" id="A7TMX5"/>
<dbReference type="OMA" id="DNHDKNW"/>
<dbReference type="Pfam" id="PF09468">
    <property type="entry name" value="RNase_H2-Ydr279"/>
    <property type="match status" value="1"/>
</dbReference>
<dbReference type="EMBL" id="DS480426">
    <property type="protein sequence ID" value="EDO16363.1"/>
    <property type="molecule type" value="Genomic_DNA"/>
</dbReference>
<comment type="subcellular location">
    <subcellularLocation>
        <location evidence="1">Nucleus</location>
    </subcellularLocation>
</comment>
<dbReference type="GeneID" id="5544507"/>
<dbReference type="Proteomes" id="UP000000267">
    <property type="component" value="Unassembled WGS sequence"/>
</dbReference>
<dbReference type="STRING" id="436907.A7TMX5"/>
<feature type="domain" description="Ribonuclease H2 subunit B wHTH" evidence="7">
    <location>
        <begin position="117"/>
        <end position="261"/>
    </location>
</feature>
<dbReference type="GO" id="GO:0006401">
    <property type="term" value="P:RNA catabolic process"/>
    <property type="evidence" value="ECO:0007669"/>
    <property type="project" value="EnsemblFungi"/>
</dbReference>
<gene>
    <name evidence="9" type="ORF">Kpol_1051p11</name>
</gene>
<dbReference type="PhylomeDB" id="A7TMX5"/>
<accession>A7TMX5</accession>
<dbReference type="GO" id="GO:0004523">
    <property type="term" value="F:RNA-DNA hybrid ribonuclease activity"/>
    <property type="evidence" value="ECO:0007669"/>
    <property type="project" value="EnsemblFungi"/>
</dbReference>